<dbReference type="Proteomes" id="UP000199611">
    <property type="component" value="Unassembled WGS sequence"/>
</dbReference>
<gene>
    <name evidence="3" type="ORF">SAMN05660836_01262</name>
</gene>
<dbReference type="InterPro" id="IPR038765">
    <property type="entry name" value="Papain-like_cys_pep_sf"/>
</dbReference>
<dbReference type="AlphaFoldDB" id="A0A1I4T6N5"/>
<dbReference type="EMBL" id="FOUU01000003">
    <property type="protein sequence ID" value="SFM72438.1"/>
    <property type="molecule type" value="Genomic_DNA"/>
</dbReference>
<evidence type="ECO:0000259" key="2">
    <source>
        <dbReference type="SMART" id="SM00460"/>
    </source>
</evidence>
<evidence type="ECO:0000256" key="1">
    <source>
        <dbReference type="SAM" id="MobiDB-lite"/>
    </source>
</evidence>
<feature type="domain" description="Transglutaminase-like" evidence="2">
    <location>
        <begin position="147"/>
        <end position="207"/>
    </location>
</feature>
<reference evidence="3 4" key="1">
    <citation type="submission" date="2016-10" db="EMBL/GenBank/DDBJ databases">
        <authorList>
            <person name="de Groot N.N."/>
        </authorList>
    </citation>
    <scope>NUCLEOTIDE SEQUENCE [LARGE SCALE GENOMIC DNA]</scope>
    <source>
        <strain evidence="3 4">DSM 9990</strain>
    </source>
</reference>
<organism evidence="3 4">
    <name type="scientific">Thermodesulforhabdus norvegica</name>
    <dbReference type="NCBI Taxonomy" id="39841"/>
    <lineage>
        <taxon>Bacteria</taxon>
        <taxon>Pseudomonadati</taxon>
        <taxon>Thermodesulfobacteriota</taxon>
        <taxon>Syntrophobacteria</taxon>
        <taxon>Syntrophobacterales</taxon>
        <taxon>Thermodesulforhabdaceae</taxon>
        <taxon>Thermodesulforhabdus</taxon>
    </lineage>
</organism>
<evidence type="ECO:0000313" key="4">
    <source>
        <dbReference type="Proteomes" id="UP000199611"/>
    </source>
</evidence>
<dbReference type="Gene3D" id="3.10.620.30">
    <property type="match status" value="1"/>
</dbReference>
<dbReference type="SUPFAM" id="SSF54001">
    <property type="entry name" value="Cysteine proteinases"/>
    <property type="match status" value="1"/>
</dbReference>
<dbReference type="PANTHER" id="PTHR35532:SF5">
    <property type="entry name" value="CARBOHYDRATE-BINDING DOMAIN-CONTAINING PROTEIN"/>
    <property type="match status" value="1"/>
</dbReference>
<sequence>MKHIISAFLLIFQFLAGSGLCNLSEAFSNDPFAARCARFLSEHMSSTEKALVPEEIIIENIRYSVKARNLMPWGRSIPEDLFMNYVLPHRISQEPVVNWRPYFFARLSHEVINEKSMMDAALNVLNWFYNRVNYEPSDPRDLDPLSLIRRGRGRCEEINIAVIAGLRSVAIPARHVWVPAWSHTDGNHSWIEVYLDDGKWHYIDPSSCSGQFDSAWFSPYIPSAPVIFTHSLQDNSCRVYRAGPYDRICELTDGYSSTVQISVVPEIGNKTGHDEVIVTINVVNGGRLRPLFSSVTSTGKPVRFSLSPGTYVISAAIAPLPPIYKCVKADSDTRVVIDLNTNDNPSSQSFSCTISPTRNRKSRINSRTPTTCPKRDNQKKLKRVISRWIGEPEDTDVVEKLASVGPSVFKLLSAVENLQKDEKELTKKLISVTPPKELVSANPHRLIEYLRHVKNIADPKIPGHIFELFLLNPRILVEPVDWKLPKIFSLLPHHKGETLFQRAIEIGNILEGIRIQKCALLPPAVTPWQILTSGLACSERDKKIAAVALFRSAGHPAVFIDYAEAVAVYHEGTWYAFNPDDKKNPLRPLRFGELAVKFSGNEKYCSSSPPLRYLRDFCLSKWTGRRFLPVRGAGPVWNKDTCSYNFTLFPGIYDLSVVRRNPPDRNLLLRRIVLKKDEAIQIELP</sequence>
<accession>A0A1I4T6N5</accession>
<dbReference type="InterPro" id="IPR002931">
    <property type="entry name" value="Transglutaminase-like"/>
</dbReference>
<keyword evidence="4" id="KW-1185">Reference proteome</keyword>
<dbReference type="PANTHER" id="PTHR35532">
    <property type="entry name" value="SIMILAR TO POLYHYDROXYALKANOATE DEPOLYMERASE"/>
    <property type="match status" value="1"/>
</dbReference>
<protein>
    <submittedName>
        <fullName evidence="3">Transglutaminase-like superfamily protein</fullName>
    </submittedName>
</protein>
<evidence type="ECO:0000313" key="3">
    <source>
        <dbReference type="EMBL" id="SFM72438.1"/>
    </source>
</evidence>
<feature type="compositionally biased region" description="Polar residues" evidence="1">
    <location>
        <begin position="347"/>
        <end position="357"/>
    </location>
</feature>
<dbReference type="Pfam" id="PF01841">
    <property type="entry name" value="Transglut_core"/>
    <property type="match status" value="1"/>
</dbReference>
<proteinExistence type="predicted"/>
<dbReference type="SMART" id="SM00460">
    <property type="entry name" value="TGc"/>
    <property type="match status" value="1"/>
</dbReference>
<feature type="region of interest" description="Disordered" evidence="1">
    <location>
        <begin position="347"/>
        <end position="375"/>
    </location>
</feature>
<name>A0A1I4T6N5_9BACT</name>